<evidence type="ECO:0000256" key="4">
    <source>
        <dbReference type="ARBA" id="ARBA00012809"/>
    </source>
</evidence>
<evidence type="ECO:0000256" key="1">
    <source>
        <dbReference type="ARBA" id="ARBA00005091"/>
    </source>
</evidence>
<comment type="function">
    <text evidence="8">IGPS catalyzes the conversion of PRFAR and glutamine to IGP, AICAR and glutamate. The HisF subunit catalyzes the cyclization activity that produces IGP and AICAR from PRFAR using the ammonia provided by the HisH subunit.</text>
</comment>
<dbReference type="UniPathway" id="UPA00031">
    <property type="reaction ID" value="UER00010"/>
</dbReference>
<evidence type="ECO:0000256" key="3">
    <source>
        <dbReference type="ARBA" id="ARBA00011152"/>
    </source>
</evidence>
<evidence type="ECO:0000256" key="2">
    <source>
        <dbReference type="ARBA" id="ARBA00009667"/>
    </source>
</evidence>
<dbReference type="InterPro" id="IPR011060">
    <property type="entry name" value="RibuloseP-bd_barrel"/>
</dbReference>
<dbReference type="InterPro" id="IPR006062">
    <property type="entry name" value="His_biosynth"/>
</dbReference>
<dbReference type="PANTHER" id="PTHR21235:SF2">
    <property type="entry name" value="IMIDAZOLE GLYCEROL PHOSPHATE SYNTHASE HISHF"/>
    <property type="match status" value="1"/>
</dbReference>
<evidence type="ECO:0000256" key="11">
    <source>
        <dbReference type="RuleBase" id="RU003657"/>
    </source>
</evidence>
<evidence type="ECO:0000256" key="6">
    <source>
        <dbReference type="ARBA" id="ARBA00023102"/>
    </source>
</evidence>
<comment type="pathway">
    <text evidence="1">Amino-acid biosynthesis; L-histidine biosynthesis; L-histidine from 5-phospho-alpha-D-ribose 1-diphosphate: step 5/9.</text>
</comment>
<comment type="caution">
    <text evidence="12">The sequence shown here is derived from an EMBL/GenBank/DDBJ whole genome shotgun (WGS) entry which is preliminary data.</text>
</comment>
<comment type="catalytic activity">
    <reaction evidence="10">
        <text>5-[(5-phospho-1-deoxy-D-ribulos-1-ylimino)methylamino]-1-(5-phospho-beta-D-ribosyl)imidazole-4-carboxamide + L-glutamine = D-erythro-1-(imidazol-4-yl)glycerol 3-phosphate + 5-amino-1-(5-phospho-beta-D-ribosyl)imidazole-4-carboxamide + L-glutamate + H(+)</text>
        <dbReference type="Rhea" id="RHEA:24793"/>
        <dbReference type="ChEBI" id="CHEBI:15378"/>
        <dbReference type="ChEBI" id="CHEBI:29985"/>
        <dbReference type="ChEBI" id="CHEBI:58278"/>
        <dbReference type="ChEBI" id="CHEBI:58359"/>
        <dbReference type="ChEBI" id="CHEBI:58475"/>
        <dbReference type="ChEBI" id="CHEBI:58525"/>
        <dbReference type="EC" id="4.3.2.10"/>
    </reaction>
</comment>
<comment type="similarity">
    <text evidence="2 11">Belongs to the HisA/HisF family.</text>
</comment>
<evidence type="ECO:0000313" key="12">
    <source>
        <dbReference type="EMBL" id="HGS05701.1"/>
    </source>
</evidence>
<dbReference type="InterPro" id="IPR050064">
    <property type="entry name" value="IGPS_HisA/HisF"/>
</dbReference>
<dbReference type="CDD" id="cd04731">
    <property type="entry name" value="HisF"/>
    <property type="match status" value="1"/>
</dbReference>
<proteinExistence type="inferred from homology"/>
<dbReference type="Pfam" id="PF00977">
    <property type="entry name" value="His_biosynth"/>
    <property type="match status" value="1"/>
</dbReference>
<evidence type="ECO:0000256" key="9">
    <source>
        <dbReference type="ARBA" id="ARBA00030264"/>
    </source>
</evidence>
<dbReference type="AlphaFoldDB" id="A0A7V4LD77"/>
<accession>A0A7V4LD77</accession>
<evidence type="ECO:0000256" key="8">
    <source>
        <dbReference type="ARBA" id="ARBA00025475"/>
    </source>
</evidence>
<name>A0A7V4LD77_9BACT</name>
<dbReference type="GO" id="GO:0000105">
    <property type="term" value="P:L-histidine biosynthetic process"/>
    <property type="evidence" value="ECO:0007669"/>
    <property type="project" value="UniProtKB-UniPathway"/>
</dbReference>
<dbReference type="InterPro" id="IPR004651">
    <property type="entry name" value="HisF"/>
</dbReference>
<evidence type="ECO:0000256" key="7">
    <source>
        <dbReference type="ARBA" id="ARBA00023239"/>
    </source>
</evidence>
<dbReference type="SUPFAM" id="SSF51366">
    <property type="entry name" value="Ribulose-phoshate binding barrel"/>
    <property type="match status" value="1"/>
</dbReference>
<evidence type="ECO:0000256" key="5">
    <source>
        <dbReference type="ARBA" id="ARBA00022605"/>
    </source>
</evidence>
<keyword evidence="6 11" id="KW-0368">Histidine biosynthesis</keyword>
<dbReference type="InterPro" id="IPR013785">
    <property type="entry name" value="Aldolase_TIM"/>
</dbReference>
<dbReference type="Gene3D" id="3.20.20.70">
    <property type="entry name" value="Aldolase class I"/>
    <property type="match status" value="1"/>
</dbReference>
<dbReference type="GO" id="GO:0016829">
    <property type="term" value="F:lyase activity"/>
    <property type="evidence" value="ECO:0007669"/>
    <property type="project" value="UniProtKB-KW"/>
</dbReference>
<dbReference type="GO" id="GO:0000107">
    <property type="term" value="F:imidazoleglycerol-phosphate synthase activity"/>
    <property type="evidence" value="ECO:0007669"/>
    <property type="project" value="InterPro"/>
</dbReference>
<protein>
    <recommendedName>
        <fullName evidence="4">imidazole glycerol-phosphate synthase</fullName>
        <ecNumber evidence="4">4.3.2.10</ecNumber>
    </recommendedName>
    <alternativeName>
        <fullName evidence="9">IGP synthase cyclase subunit</fullName>
    </alternativeName>
</protein>
<keyword evidence="5 11" id="KW-0028">Amino-acid biosynthesis</keyword>
<dbReference type="EC" id="4.3.2.10" evidence="4"/>
<sequence>MRDGLVVQSIRFKHTNVIHWKSATAVDFFDRWAADEIVVLDVSPTRKKREKFYQVLEELAAKCFVPLTVGGWVDSVEEIRRLLRLGADKVTLNTQAVRNPALLKEAAALFGSQCLVVSIDVKDHGDGYEVYIDRGREPTGLTPFDWARRVQELGAGEIFLNCIDRDGYRQGYDLVLLRGVVDAVQIPVIAMGGVFTWEHLAEGILVGGADAVAAANIFHYTEHSTKKAKNFLAAAGIEVRRVHAGTQNFKDRPAMSVF</sequence>
<comment type="subunit">
    <text evidence="3">Heterodimer of HisH and HisF.</text>
</comment>
<dbReference type="PANTHER" id="PTHR21235">
    <property type="entry name" value="IMIDAZOLE GLYCEROL PHOSPHATE SYNTHASE SUBUNIT HISF/H IGP SYNTHASE SUBUNIT HISF/H"/>
    <property type="match status" value="1"/>
</dbReference>
<evidence type="ECO:0000256" key="10">
    <source>
        <dbReference type="ARBA" id="ARBA00047838"/>
    </source>
</evidence>
<gene>
    <name evidence="12" type="primary">hisF</name>
    <name evidence="12" type="ORF">ENT08_08215</name>
</gene>
<dbReference type="EMBL" id="DSXI01000485">
    <property type="protein sequence ID" value="HGS05701.1"/>
    <property type="molecule type" value="Genomic_DNA"/>
</dbReference>
<reference evidence="12" key="1">
    <citation type="journal article" date="2020" name="mSystems">
        <title>Genome- and Community-Level Interaction Insights into Carbon Utilization and Element Cycling Functions of Hydrothermarchaeota in Hydrothermal Sediment.</title>
        <authorList>
            <person name="Zhou Z."/>
            <person name="Liu Y."/>
            <person name="Xu W."/>
            <person name="Pan J."/>
            <person name="Luo Z.H."/>
            <person name="Li M."/>
        </authorList>
    </citation>
    <scope>NUCLEOTIDE SEQUENCE [LARGE SCALE GENOMIC DNA]</scope>
    <source>
        <strain evidence="12">SpSt-548</strain>
    </source>
</reference>
<keyword evidence="7 12" id="KW-0456">Lyase</keyword>
<organism evidence="12">
    <name type="scientific">Desulfobacca acetoxidans</name>
    <dbReference type="NCBI Taxonomy" id="60893"/>
    <lineage>
        <taxon>Bacteria</taxon>
        <taxon>Pseudomonadati</taxon>
        <taxon>Thermodesulfobacteriota</taxon>
        <taxon>Desulfobaccia</taxon>
        <taxon>Desulfobaccales</taxon>
        <taxon>Desulfobaccaceae</taxon>
        <taxon>Desulfobacca</taxon>
    </lineage>
</organism>